<evidence type="ECO:0000256" key="3">
    <source>
        <dbReference type="ARBA" id="ARBA00012662"/>
    </source>
</evidence>
<dbReference type="FunFam" id="3.20.20.80:FF:000052">
    <property type="entry name" value="Putative alpha-L-fucosidase 1"/>
    <property type="match status" value="1"/>
</dbReference>
<reference evidence="8 9" key="1">
    <citation type="submission" date="2018-11" db="EMBL/GenBank/DDBJ databases">
        <title>Draft genome sequence of Ferruginibacter sp. BO-59.</title>
        <authorList>
            <person name="Im W.T."/>
        </authorList>
    </citation>
    <scope>NUCLEOTIDE SEQUENCE [LARGE SCALE GENOMIC DNA]</scope>
    <source>
        <strain evidence="8 9">BO-59</strain>
    </source>
</reference>
<comment type="function">
    <text evidence="1">Alpha-L-fucosidase is responsible for hydrolyzing the alpha-1,6-linked fucose joined to the reducing-end N-acetylglucosamine of the carbohydrate moieties of glycoproteins.</text>
</comment>
<dbReference type="Pfam" id="PF01120">
    <property type="entry name" value="Alpha_L_fucos"/>
    <property type="match status" value="1"/>
</dbReference>
<sequence length="475" mass="54155">MKKNIIFIAFIFLFKTGFSQTDKRVNPVPTQYQVAWQNMEYYFFMHFGPNTFTDLEWGKGNENAEVFDPKDLDCDQWCRVAKEAGAKGIIITAKHHDGFCLWPSKFSKHTVRESDWKNGKGDVLKELSAACKKYGLKFGVYLSPWDRNHPAYGTPAYNDVFVNMLKEIFTNYGPIWELWWDGANGEGPNGKKQVYDFARFEKVVRKLSPQTIIFSDIGPDARWCGNEHGFAGKTNWDLLDTAGFKRGNGAPPTDTLNQGNKFGKNFIPAECDVSIRPGWFFHQKEDSLVKTPEQLFEIYLKSVGRGANLILNVPPDRRGLITKYDSASLIGFKRLRQESFGNDLSKNARKYFVSGNKKSAAKSLDNNPGDKYVIFSHPQNQSIQIDYPKPSKINCLVLQENLLNGQQCAKFTIKLFDKGGSLIKELKGTTIGHKRILTFPEEEVSSIQFFIDEQKAPTRISSIKNFRIKNELIEK</sequence>
<evidence type="ECO:0000256" key="2">
    <source>
        <dbReference type="ARBA" id="ARBA00007951"/>
    </source>
</evidence>
<dbReference type="Proteomes" id="UP000267223">
    <property type="component" value="Unassembled WGS sequence"/>
</dbReference>
<dbReference type="SUPFAM" id="SSF51445">
    <property type="entry name" value="(Trans)glycosidases"/>
    <property type="match status" value="1"/>
</dbReference>
<evidence type="ECO:0000313" key="8">
    <source>
        <dbReference type="EMBL" id="RNI39172.1"/>
    </source>
</evidence>
<evidence type="ECO:0000259" key="7">
    <source>
        <dbReference type="Pfam" id="PF01120"/>
    </source>
</evidence>
<dbReference type="EC" id="3.2.1.51" evidence="3"/>
<keyword evidence="6" id="KW-0326">Glycosidase</keyword>
<comment type="similarity">
    <text evidence="2">Belongs to the glycosyl hydrolase 29 family.</text>
</comment>
<dbReference type="GO" id="GO:0004560">
    <property type="term" value="F:alpha-L-fucosidase activity"/>
    <property type="evidence" value="ECO:0007669"/>
    <property type="project" value="InterPro"/>
</dbReference>
<dbReference type="InterPro" id="IPR000933">
    <property type="entry name" value="Glyco_hydro_29"/>
</dbReference>
<dbReference type="InterPro" id="IPR016286">
    <property type="entry name" value="FUC_metazoa-typ"/>
</dbReference>
<dbReference type="PANTHER" id="PTHR10030">
    <property type="entry name" value="ALPHA-L-FUCOSIDASE"/>
    <property type="match status" value="1"/>
</dbReference>
<dbReference type="GO" id="GO:0006004">
    <property type="term" value="P:fucose metabolic process"/>
    <property type="evidence" value="ECO:0007669"/>
    <property type="project" value="InterPro"/>
</dbReference>
<evidence type="ECO:0000256" key="1">
    <source>
        <dbReference type="ARBA" id="ARBA00004071"/>
    </source>
</evidence>
<keyword evidence="5 8" id="KW-0378">Hydrolase</keyword>
<gene>
    <name evidence="8" type="ORF">EFY79_05905</name>
</gene>
<dbReference type="EMBL" id="RJJR01000002">
    <property type="protein sequence ID" value="RNI39172.1"/>
    <property type="molecule type" value="Genomic_DNA"/>
</dbReference>
<keyword evidence="4" id="KW-0732">Signal</keyword>
<dbReference type="AlphaFoldDB" id="A0A3M9NN13"/>
<organism evidence="8 9">
    <name type="scientific">Hanamia caeni</name>
    <dbReference type="NCBI Taxonomy" id="2294116"/>
    <lineage>
        <taxon>Bacteria</taxon>
        <taxon>Pseudomonadati</taxon>
        <taxon>Bacteroidota</taxon>
        <taxon>Chitinophagia</taxon>
        <taxon>Chitinophagales</taxon>
        <taxon>Chitinophagaceae</taxon>
        <taxon>Hanamia</taxon>
    </lineage>
</organism>
<dbReference type="Gene3D" id="2.60.120.260">
    <property type="entry name" value="Galactose-binding domain-like"/>
    <property type="match status" value="1"/>
</dbReference>
<dbReference type="GO" id="GO:0005764">
    <property type="term" value="C:lysosome"/>
    <property type="evidence" value="ECO:0007669"/>
    <property type="project" value="TreeGrafter"/>
</dbReference>
<evidence type="ECO:0000256" key="6">
    <source>
        <dbReference type="ARBA" id="ARBA00023295"/>
    </source>
</evidence>
<evidence type="ECO:0000313" key="9">
    <source>
        <dbReference type="Proteomes" id="UP000267223"/>
    </source>
</evidence>
<protein>
    <recommendedName>
        <fullName evidence="3">alpha-L-fucosidase</fullName>
        <ecNumber evidence="3">3.2.1.51</ecNumber>
    </recommendedName>
</protein>
<dbReference type="PRINTS" id="PR00741">
    <property type="entry name" value="GLHYDRLASE29"/>
</dbReference>
<dbReference type="GO" id="GO:0016139">
    <property type="term" value="P:glycoside catabolic process"/>
    <property type="evidence" value="ECO:0007669"/>
    <property type="project" value="TreeGrafter"/>
</dbReference>
<dbReference type="RefSeq" id="WP_123119737.1">
    <property type="nucleotide sequence ID" value="NZ_RJJR01000002.1"/>
</dbReference>
<evidence type="ECO:0000256" key="4">
    <source>
        <dbReference type="ARBA" id="ARBA00022729"/>
    </source>
</evidence>
<dbReference type="InterPro" id="IPR017853">
    <property type="entry name" value="GH"/>
</dbReference>
<dbReference type="OrthoDB" id="107551at2"/>
<feature type="domain" description="Glycoside hydrolase family 29 N-terminal" evidence="7">
    <location>
        <begin position="62"/>
        <end position="329"/>
    </location>
</feature>
<dbReference type="PANTHER" id="PTHR10030:SF37">
    <property type="entry name" value="ALPHA-L-FUCOSIDASE-RELATED"/>
    <property type="match status" value="1"/>
</dbReference>
<evidence type="ECO:0000256" key="5">
    <source>
        <dbReference type="ARBA" id="ARBA00022801"/>
    </source>
</evidence>
<accession>A0A3M9NN13</accession>
<keyword evidence="9" id="KW-1185">Reference proteome</keyword>
<dbReference type="InterPro" id="IPR057739">
    <property type="entry name" value="Glyco_hydro_29_N"/>
</dbReference>
<comment type="caution">
    <text evidence="8">The sequence shown here is derived from an EMBL/GenBank/DDBJ whole genome shotgun (WGS) entry which is preliminary data.</text>
</comment>
<dbReference type="Gene3D" id="3.20.20.80">
    <property type="entry name" value="Glycosidases"/>
    <property type="match status" value="1"/>
</dbReference>
<name>A0A3M9NN13_9BACT</name>
<dbReference type="SMART" id="SM00812">
    <property type="entry name" value="Alpha_L_fucos"/>
    <property type="match status" value="1"/>
</dbReference>
<proteinExistence type="inferred from homology"/>